<dbReference type="Proteomes" id="UP001201985">
    <property type="component" value="Unassembled WGS sequence"/>
</dbReference>
<accession>A0ABS9W3E3</accession>
<dbReference type="RefSeq" id="WP_120007957.1">
    <property type="nucleotide sequence ID" value="NZ_JALBUU010000004.1"/>
</dbReference>
<evidence type="ECO:0000313" key="1">
    <source>
        <dbReference type="EMBL" id="MCI0753814.1"/>
    </source>
</evidence>
<comment type="caution">
    <text evidence="1">The sequence shown here is derived from an EMBL/GenBank/DDBJ whole genome shotgun (WGS) entry which is preliminary data.</text>
</comment>
<reference evidence="1 2" key="1">
    <citation type="submission" date="2022-03" db="EMBL/GenBank/DDBJ databases">
        <title>Complete genome analysis of Roseomonas KG 17.1 : a prolific producer of plant growth promoters.</title>
        <authorList>
            <person name="Saadouli I."/>
            <person name="Najjari A."/>
            <person name="Mosbah A."/>
            <person name="Ouzari H.I."/>
        </authorList>
    </citation>
    <scope>NUCLEOTIDE SEQUENCE [LARGE SCALE GENOMIC DNA]</scope>
    <source>
        <strain evidence="1 2">KG17-1</strain>
    </source>
</reference>
<sequence>MSAVNWHNPFHVNLDFPGHDDHPVSAPTYGNFGGPSYSAGQFLDSPNPAPANPVPVDALDQAFQDHDAASGAAATAAEQSAADLALIQAIQAVDPGMIDAGAGLYGGAATLAMVEQLAARGDLDLLPPEALLAIAGEAIRDIGEGLAGLDAEDAAGVNAWLAAQDGGWLFS</sequence>
<keyword evidence="2" id="KW-1185">Reference proteome</keyword>
<dbReference type="EMBL" id="JALBUU010000004">
    <property type="protein sequence ID" value="MCI0753814.1"/>
    <property type="molecule type" value="Genomic_DNA"/>
</dbReference>
<gene>
    <name evidence="1" type="ORF">MON41_08585</name>
</gene>
<dbReference type="InterPro" id="IPR036444">
    <property type="entry name" value="PLipase_A2_dom_sf"/>
</dbReference>
<dbReference type="Gene3D" id="1.20.90.10">
    <property type="entry name" value="Phospholipase A2 domain"/>
    <property type="match status" value="1"/>
</dbReference>
<protein>
    <submittedName>
        <fullName evidence="1">Uncharacterized protein</fullName>
    </submittedName>
</protein>
<name>A0ABS9W3E3_9PROT</name>
<organism evidence="1 2">
    <name type="scientific">Teichococcus vastitatis</name>
    <dbReference type="NCBI Taxonomy" id="2307076"/>
    <lineage>
        <taxon>Bacteria</taxon>
        <taxon>Pseudomonadati</taxon>
        <taxon>Pseudomonadota</taxon>
        <taxon>Alphaproteobacteria</taxon>
        <taxon>Acetobacterales</taxon>
        <taxon>Roseomonadaceae</taxon>
        <taxon>Roseomonas</taxon>
    </lineage>
</organism>
<evidence type="ECO:0000313" key="2">
    <source>
        <dbReference type="Proteomes" id="UP001201985"/>
    </source>
</evidence>
<proteinExistence type="predicted"/>